<sequence length="506" mass="54386">MTESGEDLLRRALTEAIAELAGSRRLVVVEVAAEGVTAFDLHRDEAGTSRGRERPMTRWAGQTAEGGGDGATPSPFEEGSEGATPAEGGRDGATAFPAEEAAVRATWLPVDARVVLVRSAPDGGPVGRAMEALRAARPDALALNGGGVPVAVLLREIVAAEPLRRPYDLVVLRRHPVTGRLRLACQPLFAMETRRGALSEVTVQCEPSDERGTVFAVVAWQDRRPVLVSVHAVKLPPGRYEVTAMLERPGRVRFSGLPSLTREDRSWTELVSSVPARLGPPSGPAHLICAVETTGPEVQLGERLRRVSQLVTELAGELSGLLQVSLVTYGAHSYDPRIPERPVDVVDWEVSPDDAQESLKILEESRAGRATGHGAAEPGYPYAAQVEDMLAEVAGRLGPPGGRRRTVLLTVGARPPHPPRRHASEILPCPRRVDWERQVRDLQRHPGLVFGAICDQPPERAHPAWARLGENASAHLDTLDPQGFCADLGVTAPGVQRVPFPLMAMP</sequence>
<comment type="caution">
    <text evidence="2">The sequence shown here is derived from an EMBL/GenBank/DDBJ whole genome shotgun (WGS) entry which is preliminary data.</text>
</comment>
<evidence type="ECO:0000256" key="1">
    <source>
        <dbReference type="SAM" id="MobiDB-lite"/>
    </source>
</evidence>
<feature type="region of interest" description="Disordered" evidence="1">
    <location>
        <begin position="44"/>
        <end position="93"/>
    </location>
</feature>
<accession>A0ABV9EAV3</accession>
<protein>
    <submittedName>
        <fullName evidence="2">Uncharacterized protein</fullName>
    </submittedName>
</protein>
<organism evidence="2 3">
    <name type="scientific">Sphaerisporangium corydalis</name>
    <dbReference type="NCBI Taxonomy" id="1441875"/>
    <lineage>
        <taxon>Bacteria</taxon>
        <taxon>Bacillati</taxon>
        <taxon>Actinomycetota</taxon>
        <taxon>Actinomycetes</taxon>
        <taxon>Streptosporangiales</taxon>
        <taxon>Streptosporangiaceae</taxon>
        <taxon>Sphaerisporangium</taxon>
    </lineage>
</organism>
<dbReference type="EMBL" id="JBHSFN010000006">
    <property type="protein sequence ID" value="MFC4586680.1"/>
    <property type="molecule type" value="Genomic_DNA"/>
</dbReference>
<evidence type="ECO:0000313" key="3">
    <source>
        <dbReference type="Proteomes" id="UP001595891"/>
    </source>
</evidence>
<evidence type="ECO:0000313" key="2">
    <source>
        <dbReference type="EMBL" id="MFC4586680.1"/>
    </source>
</evidence>
<name>A0ABV9EAV3_9ACTN</name>
<gene>
    <name evidence="2" type="ORF">ACFO8L_11380</name>
</gene>
<dbReference type="Proteomes" id="UP001595891">
    <property type="component" value="Unassembled WGS sequence"/>
</dbReference>
<reference evidence="3" key="1">
    <citation type="journal article" date="2019" name="Int. J. Syst. Evol. Microbiol.">
        <title>The Global Catalogue of Microorganisms (GCM) 10K type strain sequencing project: providing services to taxonomists for standard genome sequencing and annotation.</title>
        <authorList>
            <consortium name="The Broad Institute Genomics Platform"/>
            <consortium name="The Broad Institute Genome Sequencing Center for Infectious Disease"/>
            <person name="Wu L."/>
            <person name="Ma J."/>
        </authorList>
    </citation>
    <scope>NUCLEOTIDE SEQUENCE [LARGE SCALE GENOMIC DNA]</scope>
    <source>
        <strain evidence="3">CCUG 49560</strain>
    </source>
</reference>
<proteinExistence type="predicted"/>
<keyword evidence="3" id="KW-1185">Reference proteome</keyword>
<dbReference type="RefSeq" id="WP_262842400.1">
    <property type="nucleotide sequence ID" value="NZ_JANZYP010000011.1"/>
</dbReference>
<feature type="compositionally biased region" description="Basic and acidic residues" evidence="1">
    <location>
        <begin position="44"/>
        <end position="56"/>
    </location>
</feature>